<dbReference type="EMBL" id="ML996702">
    <property type="protein sequence ID" value="KAF2397733.1"/>
    <property type="molecule type" value="Genomic_DNA"/>
</dbReference>
<feature type="compositionally biased region" description="Basic residues" evidence="1">
    <location>
        <begin position="91"/>
        <end position="105"/>
    </location>
</feature>
<reference evidence="2" key="1">
    <citation type="journal article" date="2020" name="Stud. Mycol.">
        <title>101 Dothideomycetes genomes: a test case for predicting lifestyles and emergence of pathogens.</title>
        <authorList>
            <person name="Haridas S."/>
            <person name="Albert R."/>
            <person name="Binder M."/>
            <person name="Bloem J."/>
            <person name="Labutti K."/>
            <person name="Salamov A."/>
            <person name="Andreopoulos B."/>
            <person name="Baker S."/>
            <person name="Barry K."/>
            <person name="Bills G."/>
            <person name="Bluhm B."/>
            <person name="Cannon C."/>
            <person name="Castanera R."/>
            <person name="Culley D."/>
            <person name="Daum C."/>
            <person name="Ezra D."/>
            <person name="Gonzalez J."/>
            <person name="Henrissat B."/>
            <person name="Kuo A."/>
            <person name="Liang C."/>
            <person name="Lipzen A."/>
            <person name="Lutzoni F."/>
            <person name="Magnuson J."/>
            <person name="Mondo S."/>
            <person name="Nolan M."/>
            <person name="Ohm R."/>
            <person name="Pangilinan J."/>
            <person name="Park H.-J."/>
            <person name="Ramirez L."/>
            <person name="Alfaro M."/>
            <person name="Sun H."/>
            <person name="Tritt A."/>
            <person name="Yoshinaga Y."/>
            <person name="Zwiers L.-H."/>
            <person name="Turgeon B."/>
            <person name="Goodwin S."/>
            <person name="Spatafora J."/>
            <person name="Crous P."/>
            <person name="Grigoriev I."/>
        </authorList>
    </citation>
    <scope>NUCLEOTIDE SEQUENCE</scope>
    <source>
        <strain evidence="2">CBS 262.69</strain>
    </source>
</reference>
<keyword evidence="3" id="KW-1185">Reference proteome</keyword>
<evidence type="ECO:0000313" key="3">
    <source>
        <dbReference type="Proteomes" id="UP000799640"/>
    </source>
</evidence>
<gene>
    <name evidence="2" type="ORF">EJ06DRAFT_134845</name>
</gene>
<sequence length="170" mass="19059">MEWRLEANGVASWGELPVELRWRLQPVAHCSRVSYSLQLVINCSVYRCTRNQLVLGGVGESSGGRIETREMKGTRVEVGGIITLTNPPREGKKRAGRGGRHHRQPPPHPQSPDHILRPLPYFSLSFLSCPHKSISVLLCLTLSFILPRTSLLRNVHNGLVLVHSPTHHYP</sequence>
<proteinExistence type="predicted"/>
<feature type="region of interest" description="Disordered" evidence="1">
    <location>
        <begin position="83"/>
        <end position="114"/>
    </location>
</feature>
<dbReference type="AlphaFoldDB" id="A0A6G1HNU4"/>
<evidence type="ECO:0000256" key="1">
    <source>
        <dbReference type="SAM" id="MobiDB-lite"/>
    </source>
</evidence>
<protein>
    <submittedName>
        <fullName evidence="2">Uncharacterized protein</fullName>
    </submittedName>
</protein>
<name>A0A6G1HNU4_9PEZI</name>
<evidence type="ECO:0000313" key="2">
    <source>
        <dbReference type="EMBL" id="KAF2397733.1"/>
    </source>
</evidence>
<dbReference type="Proteomes" id="UP000799640">
    <property type="component" value="Unassembled WGS sequence"/>
</dbReference>
<accession>A0A6G1HNU4</accession>
<organism evidence="2 3">
    <name type="scientific">Trichodelitschia bisporula</name>
    <dbReference type="NCBI Taxonomy" id="703511"/>
    <lineage>
        <taxon>Eukaryota</taxon>
        <taxon>Fungi</taxon>
        <taxon>Dikarya</taxon>
        <taxon>Ascomycota</taxon>
        <taxon>Pezizomycotina</taxon>
        <taxon>Dothideomycetes</taxon>
        <taxon>Dothideomycetes incertae sedis</taxon>
        <taxon>Phaeotrichales</taxon>
        <taxon>Phaeotrichaceae</taxon>
        <taxon>Trichodelitschia</taxon>
    </lineage>
</organism>